<evidence type="ECO:0008006" key="3">
    <source>
        <dbReference type="Google" id="ProtNLM"/>
    </source>
</evidence>
<dbReference type="AlphaFoldDB" id="A0A411YDB8"/>
<keyword evidence="2" id="KW-1185">Reference proteome</keyword>
<protein>
    <recommendedName>
        <fullName evidence="3">HNH endonuclease</fullName>
    </recommendedName>
</protein>
<evidence type="ECO:0000313" key="1">
    <source>
        <dbReference type="EMBL" id="QBI19162.1"/>
    </source>
</evidence>
<sequence>MDTTPVGLDAAHVRWWAAGGPDTLDHGLALCALHHKALDLGVLGISEEHRIQVSRAFHGGQRAQALVASLAGHPLALPQPGAPTLSEIHRGWHAREVFREPPRQLAAAAEADSPP</sequence>
<accession>A0A411YDB8</accession>
<organism evidence="1 2">
    <name type="scientific">Egibacter rhizosphaerae</name>
    <dbReference type="NCBI Taxonomy" id="1670831"/>
    <lineage>
        <taxon>Bacteria</taxon>
        <taxon>Bacillati</taxon>
        <taxon>Actinomycetota</taxon>
        <taxon>Nitriliruptoria</taxon>
        <taxon>Egibacterales</taxon>
        <taxon>Egibacteraceae</taxon>
        <taxon>Egibacter</taxon>
    </lineage>
</organism>
<proteinExistence type="predicted"/>
<dbReference type="KEGG" id="erz:ER308_06145"/>
<name>A0A411YDB8_9ACTN</name>
<dbReference type="EMBL" id="CP036402">
    <property type="protein sequence ID" value="QBI19162.1"/>
    <property type="molecule type" value="Genomic_DNA"/>
</dbReference>
<dbReference type="Proteomes" id="UP000291469">
    <property type="component" value="Chromosome"/>
</dbReference>
<evidence type="ECO:0000313" key="2">
    <source>
        <dbReference type="Proteomes" id="UP000291469"/>
    </source>
</evidence>
<dbReference type="OrthoDB" id="4464809at2"/>
<gene>
    <name evidence="1" type="ORF">ER308_06145</name>
</gene>
<reference evidence="1 2" key="1">
    <citation type="submission" date="2019-01" db="EMBL/GenBank/DDBJ databases">
        <title>Egibacter rhizosphaerae EGI 80759T.</title>
        <authorList>
            <person name="Chen D.-D."/>
            <person name="Tian Y."/>
            <person name="Jiao J.-Y."/>
            <person name="Zhang X.-T."/>
            <person name="Zhang Y.-G."/>
            <person name="Zhang Y."/>
            <person name="Xiao M."/>
            <person name="Shu W.-S."/>
            <person name="Li W.-J."/>
        </authorList>
    </citation>
    <scope>NUCLEOTIDE SEQUENCE [LARGE SCALE GENOMIC DNA]</scope>
    <source>
        <strain evidence="1 2">EGI 80759</strain>
    </source>
</reference>